<dbReference type="Pfam" id="PF03530">
    <property type="entry name" value="SK_channel"/>
    <property type="match status" value="1"/>
</dbReference>
<dbReference type="GO" id="GO:0016286">
    <property type="term" value="F:small conductance calcium-activated potassium channel activity"/>
    <property type="evidence" value="ECO:0007669"/>
    <property type="project" value="InterPro"/>
</dbReference>
<dbReference type="Ensembl" id="ENSCCNT00000000292.1">
    <property type="protein sequence ID" value="ENSCCNP00000000212.1"/>
    <property type="gene ID" value="ENSCCNG00000000188.1"/>
</dbReference>
<gene>
    <name evidence="2" type="primary">Kcnn4</name>
</gene>
<proteinExistence type="predicted"/>
<keyword evidence="1" id="KW-1133">Transmembrane helix</keyword>
<reference evidence="2" key="1">
    <citation type="submission" date="2023-09" db="UniProtKB">
        <authorList>
            <consortium name="Ensembl"/>
        </authorList>
    </citation>
    <scope>IDENTIFICATION</scope>
</reference>
<keyword evidence="1" id="KW-0812">Transmembrane</keyword>
<feature type="transmembrane region" description="Helical" evidence="1">
    <location>
        <begin position="121"/>
        <end position="139"/>
    </location>
</feature>
<dbReference type="InterPro" id="IPR015449">
    <property type="entry name" value="K_chnl_Ca-activ_SK"/>
</dbReference>
<name>A0A8C0VSW7_CASCN</name>
<dbReference type="GO" id="GO:0016020">
    <property type="term" value="C:membrane"/>
    <property type="evidence" value="ECO:0007669"/>
    <property type="project" value="InterPro"/>
</dbReference>
<dbReference type="PANTHER" id="PTHR10153">
    <property type="entry name" value="SMALL CONDUCTANCE CALCIUM-ACTIVATED POTASSIUM CHANNEL"/>
    <property type="match status" value="1"/>
</dbReference>
<evidence type="ECO:0000256" key="1">
    <source>
        <dbReference type="SAM" id="Phobius"/>
    </source>
</evidence>
<sequence length="245" mass="26443">MEASSLLCPKTHPSPSPIWEGGLGSLPLPRDLPAPPCPALLPLPLPRGHRARCASQQKPQCKQEQATGLEAKLAAICVLRGGGPWAGNWLSPKTAGAMGGELVTGLGALRRRKRLLEQEKWLAGWALLLAGLGIGLMVVHAEMLWFGGCEWVFYLLLVKCLISLSTMLLLCLIVAFHAKEVQAGCERHRAPFRHAVAYPHYVPDHRLWGRGARHHLGQDRVSLHRSHGGLLYSPAGGCGGPETGV</sequence>
<evidence type="ECO:0000313" key="2">
    <source>
        <dbReference type="Ensembl" id="ENSCCNP00000000212.1"/>
    </source>
</evidence>
<organism evidence="2">
    <name type="scientific">Castor canadensis</name>
    <name type="common">American beaver</name>
    <dbReference type="NCBI Taxonomy" id="51338"/>
    <lineage>
        <taxon>Eukaryota</taxon>
        <taxon>Metazoa</taxon>
        <taxon>Chordata</taxon>
        <taxon>Craniata</taxon>
        <taxon>Vertebrata</taxon>
        <taxon>Euteleostomi</taxon>
        <taxon>Mammalia</taxon>
        <taxon>Eutheria</taxon>
        <taxon>Euarchontoglires</taxon>
        <taxon>Glires</taxon>
        <taxon>Rodentia</taxon>
        <taxon>Castorimorpha</taxon>
        <taxon>Castoridae</taxon>
        <taxon>Castor</taxon>
    </lineage>
</organism>
<feature type="transmembrane region" description="Helical" evidence="1">
    <location>
        <begin position="151"/>
        <end position="178"/>
    </location>
</feature>
<keyword evidence="1" id="KW-0472">Membrane</keyword>
<protein>
    <submittedName>
        <fullName evidence="2">Uncharacterized protein</fullName>
    </submittedName>
</protein>
<accession>A0A8C0VSW7</accession>
<dbReference type="AlphaFoldDB" id="A0A8C0VSW7"/>